<reference evidence="3" key="1">
    <citation type="submission" date="2020-06" db="EMBL/GenBank/DDBJ databases">
        <authorList>
            <person name="Li T."/>
            <person name="Hu X."/>
            <person name="Zhang T."/>
            <person name="Song X."/>
            <person name="Zhang H."/>
            <person name="Dai N."/>
            <person name="Sheng W."/>
            <person name="Hou X."/>
            <person name="Wei L."/>
        </authorList>
    </citation>
    <scope>NUCLEOTIDE SEQUENCE</scope>
    <source>
        <strain evidence="3">G02</strain>
        <tissue evidence="3">Leaf</tissue>
    </source>
</reference>
<evidence type="ECO:0000313" key="3">
    <source>
        <dbReference type="EMBL" id="KAL0361525.1"/>
    </source>
</evidence>
<dbReference type="PANTHER" id="PTHR22930:SF281">
    <property type="entry name" value="NUCLEASE"/>
    <property type="match status" value="1"/>
</dbReference>
<evidence type="ECO:0000259" key="2">
    <source>
        <dbReference type="Pfam" id="PF26138"/>
    </source>
</evidence>
<evidence type="ECO:0000256" key="1">
    <source>
        <dbReference type="SAM" id="MobiDB-lite"/>
    </source>
</evidence>
<protein>
    <recommendedName>
        <fullName evidence="2">DUF8040 domain-containing protein</fullName>
    </recommendedName>
</protein>
<feature type="compositionally biased region" description="Acidic residues" evidence="1">
    <location>
        <begin position="159"/>
        <end position="170"/>
    </location>
</feature>
<organism evidence="3">
    <name type="scientific">Sesamum radiatum</name>
    <name type="common">Black benniseed</name>
    <dbReference type="NCBI Taxonomy" id="300843"/>
    <lineage>
        <taxon>Eukaryota</taxon>
        <taxon>Viridiplantae</taxon>
        <taxon>Streptophyta</taxon>
        <taxon>Embryophyta</taxon>
        <taxon>Tracheophyta</taxon>
        <taxon>Spermatophyta</taxon>
        <taxon>Magnoliopsida</taxon>
        <taxon>eudicotyledons</taxon>
        <taxon>Gunneridae</taxon>
        <taxon>Pentapetalae</taxon>
        <taxon>asterids</taxon>
        <taxon>lamiids</taxon>
        <taxon>Lamiales</taxon>
        <taxon>Pedaliaceae</taxon>
        <taxon>Sesamum</taxon>
    </lineage>
</organism>
<comment type="caution">
    <text evidence="3">The sequence shown here is derived from an EMBL/GenBank/DDBJ whole genome shotgun (WGS) entry which is preliminary data.</text>
</comment>
<dbReference type="AlphaFoldDB" id="A0AAW2Q1C0"/>
<accession>A0AAW2Q1C0</accession>
<name>A0AAW2Q1C0_SESRA</name>
<dbReference type="Pfam" id="PF04827">
    <property type="entry name" value="Plant_tran"/>
    <property type="match status" value="1"/>
</dbReference>
<dbReference type="InterPro" id="IPR045249">
    <property type="entry name" value="HARBI1-like"/>
</dbReference>
<feature type="domain" description="DUF8040" evidence="2">
    <location>
        <begin position="1"/>
        <end position="61"/>
    </location>
</feature>
<sequence length="192" mass="21911">MSRNAFGRLCQILENPGGLRPTRHLTVSEQVAIFLSVLAHHKKNCVVKHDFIRSGRTIRKYYLCDNGYDNGGGFLTPYRGVRYHLKKWDRGGGGPQNARELFNLRHASARNVIERSFGLLKMKWGILRSPSYYSIDVQSRIVVACCLLHNYVRMEMPEDPLESEVPEDPNNENGPNMDFINSIETTTAWTLA</sequence>
<dbReference type="Pfam" id="PF26138">
    <property type="entry name" value="DUF8040"/>
    <property type="match status" value="1"/>
</dbReference>
<dbReference type="InterPro" id="IPR058353">
    <property type="entry name" value="DUF8040"/>
</dbReference>
<feature type="region of interest" description="Disordered" evidence="1">
    <location>
        <begin position="159"/>
        <end position="179"/>
    </location>
</feature>
<dbReference type="EMBL" id="JACGWJ010000016">
    <property type="protein sequence ID" value="KAL0361525.1"/>
    <property type="molecule type" value="Genomic_DNA"/>
</dbReference>
<dbReference type="GO" id="GO:0046872">
    <property type="term" value="F:metal ion binding"/>
    <property type="evidence" value="ECO:0007669"/>
    <property type="project" value="UniProtKB-KW"/>
</dbReference>
<gene>
    <name evidence="3" type="ORF">Sradi_3837000</name>
</gene>
<reference evidence="3" key="2">
    <citation type="journal article" date="2024" name="Plant">
        <title>Genomic evolution and insights into agronomic trait innovations of Sesamum species.</title>
        <authorList>
            <person name="Miao H."/>
            <person name="Wang L."/>
            <person name="Qu L."/>
            <person name="Liu H."/>
            <person name="Sun Y."/>
            <person name="Le M."/>
            <person name="Wang Q."/>
            <person name="Wei S."/>
            <person name="Zheng Y."/>
            <person name="Lin W."/>
            <person name="Duan Y."/>
            <person name="Cao H."/>
            <person name="Xiong S."/>
            <person name="Wang X."/>
            <person name="Wei L."/>
            <person name="Li C."/>
            <person name="Ma Q."/>
            <person name="Ju M."/>
            <person name="Zhao R."/>
            <person name="Li G."/>
            <person name="Mu C."/>
            <person name="Tian Q."/>
            <person name="Mei H."/>
            <person name="Zhang T."/>
            <person name="Gao T."/>
            <person name="Zhang H."/>
        </authorList>
    </citation>
    <scope>NUCLEOTIDE SEQUENCE</scope>
    <source>
        <strain evidence="3">G02</strain>
    </source>
</reference>
<dbReference type="PANTHER" id="PTHR22930">
    <property type="match status" value="1"/>
</dbReference>
<dbReference type="GO" id="GO:0005634">
    <property type="term" value="C:nucleus"/>
    <property type="evidence" value="ECO:0007669"/>
    <property type="project" value="UniProtKB-SubCell"/>
</dbReference>
<dbReference type="GO" id="GO:0004518">
    <property type="term" value="F:nuclease activity"/>
    <property type="evidence" value="ECO:0007669"/>
    <property type="project" value="UniProtKB-KW"/>
</dbReference>
<proteinExistence type="predicted"/>
<dbReference type="InterPro" id="IPR006912">
    <property type="entry name" value="Harbinger_derived_prot"/>
</dbReference>
<dbReference type="GO" id="GO:0016787">
    <property type="term" value="F:hydrolase activity"/>
    <property type="evidence" value="ECO:0007669"/>
    <property type="project" value="UniProtKB-KW"/>
</dbReference>